<protein>
    <submittedName>
        <fullName evidence="2">Uncharacterized protein</fullName>
    </submittedName>
</protein>
<gene>
    <name evidence="2" type="ORF">SAMN05660748_1406</name>
</gene>
<sequence>MSAALKAAWALTAFVIVGGIVGWIASGRPVFAVFLVLGVLTAAGAVVTGRAERAAGRPPAPKEGPTP</sequence>
<name>A0A285V529_9ACTN</name>
<keyword evidence="1" id="KW-1133">Transmembrane helix</keyword>
<keyword evidence="1" id="KW-0812">Transmembrane</keyword>
<organism evidence="2 3">
    <name type="scientific">Blastococcus aggregatus</name>
    <dbReference type="NCBI Taxonomy" id="38502"/>
    <lineage>
        <taxon>Bacteria</taxon>
        <taxon>Bacillati</taxon>
        <taxon>Actinomycetota</taxon>
        <taxon>Actinomycetes</taxon>
        <taxon>Geodermatophilales</taxon>
        <taxon>Geodermatophilaceae</taxon>
        <taxon>Blastococcus</taxon>
    </lineage>
</organism>
<dbReference type="EMBL" id="OBQI01000002">
    <property type="protein sequence ID" value="SOC48698.1"/>
    <property type="molecule type" value="Genomic_DNA"/>
</dbReference>
<dbReference type="RefSeq" id="WP_097194319.1">
    <property type="nucleotide sequence ID" value="NZ_OBQI01000002.1"/>
</dbReference>
<keyword evidence="1" id="KW-0472">Membrane</keyword>
<feature type="transmembrane region" description="Helical" evidence="1">
    <location>
        <begin position="31"/>
        <end position="49"/>
    </location>
</feature>
<keyword evidence="3" id="KW-1185">Reference proteome</keyword>
<feature type="transmembrane region" description="Helical" evidence="1">
    <location>
        <begin position="7"/>
        <end position="25"/>
    </location>
</feature>
<proteinExistence type="predicted"/>
<accession>A0A285V529</accession>
<evidence type="ECO:0000313" key="2">
    <source>
        <dbReference type="EMBL" id="SOC48698.1"/>
    </source>
</evidence>
<evidence type="ECO:0000313" key="3">
    <source>
        <dbReference type="Proteomes" id="UP000219435"/>
    </source>
</evidence>
<reference evidence="3" key="1">
    <citation type="submission" date="2017-08" db="EMBL/GenBank/DDBJ databases">
        <authorList>
            <person name="Varghese N."/>
            <person name="Submissions S."/>
        </authorList>
    </citation>
    <scope>NUCLEOTIDE SEQUENCE [LARGE SCALE GENOMIC DNA]</scope>
    <source>
        <strain evidence="3">DSM 4725</strain>
    </source>
</reference>
<evidence type="ECO:0000256" key="1">
    <source>
        <dbReference type="SAM" id="Phobius"/>
    </source>
</evidence>
<dbReference type="AlphaFoldDB" id="A0A285V529"/>
<dbReference type="Proteomes" id="UP000219435">
    <property type="component" value="Unassembled WGS sequence"/>
</dbReference>